<dbReference type="EMBL" id="LUKN01003863">
    <property type="protein sequence ID" value="OAQ96822.1"/>
    <property type="molecule type" value="Genomic_DNA"/>
</dbReference>
<feature type="compositionally biased region" description="Low complexity" evidence="1">
    <location>
        <begin position="225"/>
        <end position="236"/>
    </location>
</feature>
<feature type="compositionally biased region" description="Basic and acidic residues" evidence="1">
    <location>
        <begin position="1"/>
        <end position="21"/>
    </location>
</feature>
<evidence type="ECO:0008006" key="4">
    <source>
        <dbReference type="Google" id="ProtNLM"/>
    </source>
</evidence>
<comment type="caution">
    <text evidence="2">The sequence shown here is derived from an EMBL/GenBank/DDBJ whole genome shotgun (WGS) entry which is preliminary data.</text>
</comment>
<feature type="compositionally biased region" description="Polar residues" evidence="1">
    <location>
        <begin position="492"/>
        <end position="504"/>
    </location>
</feature>
<dbReference type="OMA" id="SHNGEDY"/>
<feature type="compositionally biased region" description="Low complexity" evidence="1">
    <location>
        <begin position="278"/>
        <end position="290"/>
    </location>
</feature>
<feature type="compositionally biased region" description="Acidic residues" evidence="1">
    <location>
        <begin position="291"/>
        <end position="300"/>
    </location>
</feature>
<dbReference type="InterPro" id="IPR053263">
    <property type="entry name" value="Euk_RPA34_RNAP_subunit"/>
</dbReference>
<dbReference type="OrthoDB" id="76224at2759"/>
<keyword evidence="3" id="KW-1185">Reference proteome</keyword>
<feature type="region of interest" description="Disordered" evidence="1">
    <location>
        <begin position="439"/>
        <end position="668"/>
    </location>
</feature>
<dbReference type="PANTHER" id="PTHR28155">
    <property type="entry name" value="ACR243WP"/>
    <property type="match status" value="1"/>
</dbReference>
<dbReference type="Pfam" id="PF08208">
    <property type="entry name" value="RNA_polI_A34"/>
    <property type="match status" value="1"/>
</dbReference>
<feature type="compositionally biased region" description="Polar residues" evidence="1">
    <location>
        <begin position="439"/>
        <end position="449"/>
    </location>
</feature>
<dbReference type="AlphaFoldDB" id="A0A179I3U0"/>
<evidence type="ECO:0000256" key="1">
    <source>
        <dbReference type="SAM" id="MobiDB-lite"/>
    </source>
</evidence>
<feature type="compositionally biased region" description="Low complexity" evidence="1">
    <location>
        <begin position="112"/>
        <end position="137"/>
    </location>
</feature>
<evidence type="ECO:0000313" key="3">
    <source>
        <dbReference type="Proteomes" id="UP000243081"/>
    </source>
</evidence>
<proteinExistence type="predicted"/>
<dbReference type="Proteomes" id="UP000243081">
    <property type="component" value="Unassembled WGS sequence"/>
</dbReference>
<sequence>MAPKEPFKVHSLNKHIEETTKGLKANASSKKTSAKPSIKKTAATPATSLFPNNNSESDSSSSSSDDSDSDGPAFLKVLGKPKASKRRSKDDEIADSDVERTSAAKRSKPAKKTAMPAKTKTKAASSSDDTSSEAGSESSDEEVSSKGAAVTSKASTSAGSPTTSSGSDSDSGSGSSSEDSSSDDDAESESESEAAPAKPVATVKESASKPVRAKEPESDSDDSSPEGSESASEEPSLPAAKPTSKPASNGTKTAAKAANVAKSDDEGDDSRETKSSDEAQSGTESSGTESSSDEEADEADESMHIAERAQTGQVALPQLLPPDFELRKSDRQSNGQDVARICSEANLEGKQLWYFTLPANVPVSVVENLEFPMDASQRGGRILSHNGEDYGISFDSTPPVKSIQILIPSADGSTYQPSRHSVDEVMQIRRITQIGATTATPASVGSTTKVARPQPKGLKARFQPLGVSSDMGTLGLDSDAEDDVEMQDVPASGSTPKASQNTGKNAKAAVDPKQSASKSKKSKRKHSASEDEDAAAAEQLMEESVSAVTKSKKQKTASRGSPDLGSEPALPPLRQTFVAPPPVPGSSATADVESTPAKKSKKAKISKTATEPATPVFSSQVSGSSKKETPVPVPAVPHLLKSASSAGTPTEKKTKKNKEKAVSTGNPA</sequence>
<feature type="compositionally biased region" description="Acidic residues" evidence="1">
    <location>
        <begin position="180"/>
        <end position="192"/>
    </location>
</feature>
<evidence type="ECO:0000313" key="2">
    <source>
        <dbReference type="EMBL" id="OAQ96822.1"/>
    </source>
</evidence>
<feature type="compositionally biased region" description="Low complexity" evidence="1">
    <location>
        <begin position="247"/>
        <end position="261"/>
    </location>
</feature>
<organism evidence="2 3">
    <name type="scientific">Cordyceps confragosa</name>
    <name type="common">Lecanicillium lecanii</name>
    <dbReference type="NCBI Taxonomy" id="2714763"/>
    <lineage>
        <taxon>Eukaryota</taxon>
        <taxon>Fungi</taxon>
        <taxon>Dikarya</taxon>
        <taxon>Ascomycota</taxon>
        <taxon>Pezizomycotina</taxon>
        <taxon>Sordariomycetes</taxon>
        <taxon>Hypocreomycetidae</taxon>
        <taxon>Hypocreales</taxon>
        <taxon>Cordycipitaceae</taxon>
        <taxon>Akanthomyces</taxon>
    </lineage>
</organism>
<feature type="compositionally biased region" description="Low complexity" evidence="1">
    <location>
        <begin position="151"/>
        <end position="179"/>
    </location>
</feature>
<dbReference type="PANTHER" id="PTHR28155:SF1">
    <property type="entry name" value="DNA-DIRECTED RNA POLYMERASE I SUBUNIT RPA34.5-DOMAIN-CONTAINING PROTEIN"/>
    <property type="match status" value="1"/>
</dbReference>
<dbReference type="GO" id="GO:0006360">
    <property type="term" value="P:transcription by RNA polymerase I"/>
    <property type="evidence" value="ECO:0007669"/>
    <property type="project" value="InterPro"/>
</dbReference>
<feature type="compositionally biased region" description="Low complexity" evidence="1">
    <location>
        <begin position="27"/>
        <end position="48"/>
    </location>
</feature>
<reference evidence="2 3" key="1">
    <citation type="submission" date="2016-03" db="EMBL/GenBank/DDBJ databases">
        <title>Fine-scale spatial genetic structure of a fungal parasite of coffee scale insects.</title>
        <authorList>
            <person name="Jackson D."/>
            <person name="Zemenick K.A."/>
            <person name="Malloure B."/>
            <person name="Quandt C.A."/>
            <person name="James T.Y."/>
        </authorList>
    </citation>
    <scope>NUCLEOTIDE SEQUENCE [LARGE SCALE GENOMIC DNA]</scope>
    <source>
        <strain evidence="2 3">UM487</strain>
    </source>
</reference>
<gene>
    <name evidence="2" type="ORF">LLEC1_05627</name>
</gene>
<dbReference type="InterPro" id="IPR013240">
    <property type="entry name" value="DNA-dir_RNA_pol1_su_RPA34"/>
</dbReference>
<dbReference type="Gene3D" id="6.20.250.70">
    <property type="match status" value="1"/>
</dbReference>
<protein>
    <recommendedName>
        <fullName evidence="4">RNA polymerase I, subunit RPA34.5</fullName>
    </recommendedName>
</protein>
<feature type="region of interest" description="Disordered" evidence="1">
    <location>
        <begin position="1"/>
        <end position="317"/>
    </location>
</feature>
<name>A0A179I3U0_CORDF</name>
<accession>A0A179I3U0</accession>